<reference evidence="9" key="3">
    <citation type="submission" date="2010-09" db="EMBL/GenBank/DDBJ databases">
        <title>Annotation of Gaeumannomyces graminis var. tritici R3-111a-1.</title>
        <authorList>
            <consortium name="The Broad Institute Genome Sequencing Platform"/>
            <person name="Ma L.-J."/>
            <person name="Dead R."/>
            <person name="Young S.K."/>
            <person name="Zeng Q."/>
            <person name="Gargeya S."/>
            <person name="Fitzgerald M."/>
            <person name="Haas B."/>
            <person name="Abouelleil A."/>
            <person name="Alvarado L."/>
            <person name="Arachchi H.M."/>
            <person name="Berlin A."/>
            <person name="Brown A."/>
            <person name="Chapman S.B."/>
            <person name="Chen Z."/>
            <person name="Dunbar C."/>
            <person name="Freedman E."/>
            <person name="Gearin G."/>
            <person name="Gellesch M."/>
            <person name="Goldberg J."/>
            <person name="Griggs A."/>
            <person name="Gujja S."/>
            <person name="Heiman D."/>
            <person name="Howarth C."/>
            <person name="Larson L."/>
            <person name="Lui A."/>
            <person name="MacDonald P.J.P."/>
            <person name="Mehta T."/>
            <person name="Montmayeur A."/>
            <person name="Murphy C."/>
            <person name="Neiman D."/>
            <person name="Pearson M."/>
            <person name="Priest M."/>
            <person name="Roberts A."/>
            <person name="Saif S."/>
            <person name="Shea T."/>
            <person name="Shenoy N."/>
            <person name="Sisk P."/>
            <person name="Stolte C."/>
            <person name="Sykes S."/>
            <person name="Yandava C."/>
            <person name="Wortman J."/>
            <person name="Nusbaum C."/>
            <person name="Birren B."/>
        </authorList>
    </citation>
    <scope>NUCLEOTIDE SEQUENCE</scope>
    <source>
        <strain evidence="9">R3-111a-1</strain>
    </source>
</reference>
<evidence type="ECO:0000256" key="7">
    <source>
        <dbReference type="SAM" id="Phobius"/>
    </source>
</evidence>
<evidence type="ECO:0000256" key="3">
    <source>
        <dbReference type="ARBA" id="ARBA00022692"/>
    </source>
</evidence>
<reference evidence="11" key="1">
    <citation type="submission" date="2010-07" db="EMBL/GenBank/DDBJ databases">
        <title>The genome sequence of Gaeumannomyces graminis var. tritici strain R3-111a-1.</title>
        <authorList>
            <consortium name="The Broad Institute Genome Sequencing Platform"/>
            <person name="Ma L.-J."/>
            <person name="Dead R."/>
            <person name="Young S."/>
            <person name="Zeng Q."/>
            <person name="Koehrsen M."/>
            <person name="Alvarado L."/>
            <person name="Berlin A."/>
            <person name="Chapman S.B."/>
            <person name="Chen Z."/>
            <person name="Freedman E."/>
            <person name="Gellesch M."/>
            <person name="Goldberg J."/>
            <person name="Griggs A."/>
            <person name="Gujja S."/>
            <person name="Heilman E.R."/>
            <person name="Heiman D."/>
            <person name="Hepburn T."/>
            <person name="Howarth C."/>
            <person name="Jen D."/>
            <person name="Larson L."/>
            <person name="Mehta T."/>
            <person name="Neiman D."/>
            <person name="Pearson M."/>
            <person name="Roberts A."/>
            <person name="Saif S."/>
            <person name="Shea T."/>
            <person name="Shenoy N."/>
            <person name="Sisk P."/>
            <person name="Stolte C."/>
            <person name="Sykes S."/>
            <person name="Walk T."/>
            <person name="White J."/>
            <person name="Yandava C."/>
            <person name="Haas B."/>
            <person name="Nusbaum C."/>
            <person name="Birren B."/>
        </authorList>
    </citation>
    <scope>NUCLEOTIDE SEQUENCE [LARGE SCALE GENOMIC DNA]</scope>
    <source>
        <strain evidence="11">R3-111a-1</strain>
    </source>
</reference>
<feature type="transmembrane region" description="Helical" evidence="7">
    <location>
        <begin position="165"/>
        <end position="187"/>
    </location>
</feature>
<feature type="transmembrane region" description="Helical" evidence="7">
    <location>
        <begin position="108"/>
        <end position="127"/>
    </location>
</feature>
<evidence type="ECO:0000256" key="4">
    <source>
        <dbReference type="ARBA" id="ARBA00022989"/>
    </source>
</evidence>
<name>J3NUX8_GAET3</name>
<feature type="transmembrane region" description="Helical" evidence="7">
    <location>
        <begin position="348"/>
        <end position="367"/>
    </location>
</feature>
<evidence type="ECO:0000256" key="5">
    <source>
        <dbReference type="ARBA" id="ARBA00023136"/>
    </source>
</evidence>
<feature type="transmembrane region" description="Helical" evidence="7">
    <location>
        <begin position="305"/>
        <end position="328"/>
    </location>
</feature>
<dbReference type="EnsemblFungi" id="EJT75150">
    <property type="protein sequence ID" value="EJT75150"/>
    <property type="gene ID" value="GGTG_05087"/>
</dbReference>
<protein>
    <recommendedName>
        <fullName evidence="8">Major facilitator superfamily (MFS) profile domain-containing protein</fullName>
    </recommendedName>
</protein>
<feature type="transmembrane region" description="Helical" evidence="7">
    <location>
        <begin position="274"/>
        <end position="293"/>
    </location>
</feature>
<accession>J3NUX8</accession>
<feature type="transmembrane region" description="Helical" evidence="7">
    <location>
        <begin position="436"/>
        <end position="458"/>
    </location>
</feature>
<keyword evidence="2" id="KW-0813">Transport</keyword>
<feature type="transmembrane region" description="Helical" evidence="7">
    <location>
        <begin position="401"/>
        <end position="424"/>
    </location>
</feature>
<dbReference type="CDD" id="cd17502">
    <property type="entry name" value="MFS_Azr1_MDR_like"/>
    <property type="match status" value="1"/>
</dbReference>
<sequence>MAADKKETTGGVTVPPDGLTSQDTTTTTTTTTTTLPTMRVIGILISLMLAVFLFALDLTILANAVPAITSTFHSLAHVPWYGSAFFLTSAPAQCAYGKVYSHFDHKRSFLVAVAVFEAGNLVSGLAVNSPMLIAGRALSGVGGAGIITGAFTIIASIAPPNKTPLYMGILGGTFAIASVVGPLLGGVFTSRVSWRWCFLINLPIGAIAVALFVFLFRTRYSASAIQTPLNTLPLREKLLRLDPAGIMLVVLGLGCFTLAMQLGSEAGDWHQPGVIGSFAASAAVLLSFTALEWRLGDRAMVQYRLLRHGLIAGNATVIFFIATAYFPLTYSMPIYMQAVLGASAFDSGIWTIPFILGMSIVVIGVNMTIPRLPWVLWLVAGPVVITAGAACLYTMDLETPLARLLGFQLLTGAGIGMVLQVPMVANQALLAGTDDVPAVIGMTLFSETVGTVLFMPAVQASLVDALVARVAASPALAAAGVTPRRVLEVGAESIREKIPESLVPEVLACYMAGVRVAFLIELVCAATCLFAAVMVLGMYLTQRHRKQNA</sequence>
<dbReference type="VEuPathDB" id="FungiDB:GGTG_05087"/>
<dbReference type="GO" id="GO:0005886">
    <property type="term" value="C:plasma membrane"/>
    <property type="evidence" value="ECO:0007669"/>
    <property type="project" value="TreeGrafter"/>
</dbReference>
<feature type="transmembrane region" description="Helical" evidence="7">
    <location>
        <begin position="244"/>
        <end position="262"/>
    </location>
</feature>
<dbReference type="STRING" id="644352.J3NUX8"/>
<dbReference type="RefSeq" id="XP_009221150.1">
    <property type="nucleotide sequence ID" value="XM_009222886.1"/>
</dbReference>
<dbReference type="Gene3D" id="1.20.1250.20">
    <property type="entry name" value="MFS general substrate transporter like domains"/>
    <property type="match status" value="1"/>
</dbReference>
<evidence type="ECO:0000313" key="10">
    <source>
        <dbReference type="EnsemblFungi" id="EJT75150"/>
    </source>
</evidence>
<feature type="domain" description="Major facilitator superfamily (MFS) profile" evidence="8">
    <location>
        <begin position="43"/>
        <end position="486"/>
    </location>
</feature>
<dbReference type="Pfam" id="PF07690">
    <property type="entry name" value="MFS_1"/>
    <property type="match status" value="1"/>
</dbReference>
<evidence type="ECO:0000256" key="6">
    <source>
        <dbReference type="SAM" id="MobiDB-lite"/>
    </source>
</evidence>
<reference evidence="10" key="5">
    <citation type="submission" date="2018-04" db="UniProtKB">
        <authorList>
            <consortium name="EnsemblFungi"/>
        </authorList>
    </citation>
    <scope>IDENTIFICATION</scope>
    <source>
        <strain evidence="10">R3-111a-1</strain>
    </source>
</reference>
<feature type="transmembrane region" description="Helical" evidence="7">
    <location>
        <begin position="516"/>
        <end position="540"/>
    </location>
</feature>
<comment type="subcellular location">
    <subcellularLocation>
        <location evidence="1">Membrane</location>
        <topology evidence="1">Multi-pass membrane protein</topology>
    </subcellularLocation>
</comment>
<dbReference type="FunCoup" id="J3NUX8">
    <property type="interactions" value="61"/>
</dbReference>
<gene>
    <name evidence="10" type="primary">20345545</name>
    <name evidence="9" type="ORF">GGTG_05087</name>
</gene>
<organism evidence="9">
    <name type="scientific">Gaeumannomyces tritici (strain R3-111a-1)</name>
    <name type="common">Wheat and barley take-all root rot fungus</name>
    <name type="synonym">Gaeumannomyces graminis var. tritici</name>
    <dbReference type="NCBI Taxonomy" id="644352"/>
    <lineage>
        <taxon>Eukaryota</taxon>
        <taxon>Fungi</taxon>
        <taxon>Dikarya</taxon>
        <taxon>Ascomycota</taxon>
        <taxon>Pezizomycotina</taxon>
        <taxon>Sordariomycetes</taxon>
        <taxon>Sordariomycetidae</taxon>
        <taxon>Magnaporthales</taxon>
        <taxon>Magnaporthaceae</taxon>
        <taxon>Gaeumannomyces</taxon>
    </lineage>
</organism>
<evidence type="ECO:0000256" key="2">
    <source>
        <dbReference type="ARBA" id="ARBA00022448"/>
    </source>
</evidence>
<dbReference type="GeneID" id="20345545"/>
<dbReference type="eggNOG" id="KOG0254">
    <property type="taxonomic scope" value="Eukaryota"/>
</dbReference>
<feature type="transmembrane region" description="Helical" evidence="7">
    <location>
        <begin position="133"/>
        <end position="158"/>
    </location>
</feature>
<dbReference type="OrthoDB" id="10021397at2759"/>
<keyword evidence="5 7" id="KW-0472">Membrane</keyword>
<proteinExistence type="predicted"/>
<reference evidence="9" key="2">
    <citation type="submission" date="2010-07" db="EMBL/GenBank/DDBJ databases">
        <authorList>
            <consortium name="The Broad Institute Genome Sequencing Platform"/>
            <consortium name="Broad Institute Genome Sequencing Center for Infectious Disease"/>
            <person name="Ma L.-J."/>
            <person name="Dead R."/>
            <person name="Young S."/>
            <person name="Zeng Q."/>
            <person name="Koehrsen M."/>
            <person name="Alvarado L."/>
            <person name="Berlin A."/>
            <person name="Chapman S.B."/>
            <person name="Chen Z."/>
            <person name="Freedman E."/>
            <person name="Gellesch M."/>
            <person name="Goldberg J."/>
            <person name="Griggs A."/>
            <person name="Gujja S."/>
            <person name="Heilman E.R."/>
            <person name="Heiman D."/>
            <person name="Hepburn T."/>
            <person name="Howarth C."/>
            <person name="Jen D."/>
            <person name="Larson L."/>
            <person name="Mehta T."/>
            <person name="Neiman D."/>
            <person name="Pearson M."/>
            <person name="Roberts A."/>
            <person name="Saif S."/>
            <person name="Shea T."/>
            <person name="Shenoy N."/>
            <person name="Sisk P."/>
            <person name="Stolte C."/>
            <person name="Sykes S."/>
            <person name="Walk T."/>
            <person name="White J."/>
            <person name="Yandava C."/>
            <person name="Haas B."/>
            <person name="Nusbaum C."/>
            <person name="Birren B."/>
        </authorList>
    </citation>
    <scope>NUCLEOTIDE SEQUENCE</scope>
    <source>
        <strain evidence="9">R3-111a-1</strain>
    </source>
</reference>
<feature type="transmembrane region" description="Helical" evidence="7">
    <location>
        <begin position="374"/>
        <end position="395"/>
    </location>
</feature>
<reference evidence="10" key="4">
    <citation type="journal article" date="2015" name="G3 (Bethesda)">
        <title>Genome sequences of three phytopathogenic species of the Magnaporthaceae family of fungi.</title>
        <authorList>
            <person name="Okagaki L.H."/>
            <person name="Nunes C.C."/>
            <person name="Sailsbery J."/>
            <person name="Clay B."/>
            <person name="Brown D."/>
            <person name="John T."/>
            <person name="Oh Y."/>
            <person name="Young N."/>
            <person name="Fitzgerald M."/>
            <person name="Haas B.J."/>
            <person name="Zeng Q."/>
            <person name="Young S."/>
            <person name="Adiconis X."/>
            <person name="Fan L."/>
            <person name="Levin J.Z."/>
            <person name="Mitchell T.K."/>
            <person name="Okubara P.A."/>
            <person name="Farman M.L."/>
            <person name="Kohn L.M."/>
            <person name="Birren B."/>
            <person name="Ma L.-J."/>
            <person name="Dean R.A."/>
        </authorList>
    </citation>
    <scope>NUCLEOTIDE SEQUENCE</scope>
    <source>
        <strain evidence="10">R3-111a-1</strain>
    </source>
</reference>
<dbReference type="PROSITE" id="PS50850">
    <property type="entry name" value="MFS"/>
    <property type="match status" value="1"/>
</dbReference>
<feature type="transmembrane region" description="Helical" evidence="7">
    <location>
        <begin position="40"/>
        <end position="66"/>
    </location>
</feature>
<feature type="transmembrane region" description="Helical" evidence="7">
    <location>
        <begin position="193"/>
        <end position="216"/>
    </location>
</feature>
<keyword evidence="4 7" id="KW-1133">Transmembrane helix</keyword>
<keyword evidence="3 7" id="KW-0812">Transmembrane</keyword>
<dbReference type="GO" id="GO:0022857">
    <property type="term" value="F:transmembrane transporter activity"/>
    <property type="evidence" value="ECO:0007669"/>
    <property type="project" value="InterPro"/>
</dbReference>
<evidence type="ECO:0000313" key="9">
    <source>
        <dbReference type="EMBL" id="EJT75150.1"/>
    </source>
</evidence>
<feature type="transmembrane region" description="Helical" evidence="7">
    <location>
        <begin position="78"/>
        <end position="96"/>
    </location>
</feature>
<dbReference type="AlphaFoldDB" id="J3NUX8"/>
<evidence type="ECO:0000256" key="1">
    <source>
        <dbReference type="ARBA" id="ARBA00004141"/>
    </source>
</evidence>
<dbReference type="InterPro" id="IPR020846">
    <property type="entry name" value="MFS_dom"/>
</dbReference>
<keyword evidence="11" id="KW-1185">Reference proteome</keyword>
<dbReference type="InterPro" id="IPR011701">
    <property type="entry name" value="MFS"/>
</dbReference>
<dbReference type="SUPFAM" id="SSF103473">
    <property type="entry name" value="MFS general substrate transporter"/>
    <property type="match status" value="1"/>
</dbReference>
<dbReference type="InterPro" id="IPR036259">
    <property type="entry name" value="MFS_trans_sf"/>
</dbReference>
<dbReference type="HOGENOM" id="CLU_000960_22_1_1"/>
<dbReference type="PANTHER" id="PTHR23501:SF177">
    <property type="entry name" value="MAJOR FACILITATOR SUPERFAMILY (MFS) PROFILE DOMAIN-CONTAINING PROTEIN-RELATED"/>
    <property type="match status" value="1"/>
</dbReference>
<evidence type="ECO:0000259" key="8">
    <source>
        <dbReference type="PROSITE" id="PS50850"/>
    </source>
</evidence>
<dbReference type="PANTHER" id="PTHR23501">
    <property type="entry name" value="MAJOR FACILITATOR SUPERFAMILY"/>
    <property type="match status" value="1"/>
</dbReference>
<feature type="region of interest" description="Disordered" evidence="6">
    <location>
        <begin position="1"/>
        <end position="30"/>
    </location>
</feature>
<dbReference type="EMBL" id="GL385397">
    <property type="protein sequence ID" value="EJT75150.1"/>
    <property type="molecule type" value="Genomic_DNA"/>
</dbReference>
<dbReference type="Proteomes" id="UP000006039">
    <property type="component" value="Unassembled WGS sequence"/>
</dbReference>
<evidence type="ECO:0000313" key="11">
    <source>
        <dbReference type="Proteomes" id="UP000006039"/>
    </source>
</evidence>